<accession>A0ABM7GQG1</accession>
<name>A0ABM7GQG1_9GAMM</name>
<proteinExistence type="predicted"/>
<dbReference type="EMBL" id="AP019416">
    <property type="protein sequence ID" value="BBI53265.1"/>
    <property type="molecule type" value="Genomic_DNA"/>
</dbReference>
<reference evidence="2" key="1">
    <citation type="journal article" date="2019" name="Microbiol. Resour. Announc.">
        <title>Complete Genome Sequence of Halomonas olivaria, a Moderately Halophilic Bacterium Isolated from Olive Processing Effluents, Obtained by Nanopore Sequencing.</title>
        <authorList>
            <person name="Nagata S."/>
            <person name="Ii K.M."/>
            <person name="Tsukimi T."/>
            <person name="Miura M.C."/>
            <person name="Galipon J."/>
            <person name="Arakawa K."/>
        </authorList>
    </citation>
    <scope>NUCLEOTIDE SEQUENCE [LARGE SCALE GENOMIC DNA]</scope>
    <source>
        <strain evidence="2">TYRC17</strain>
    </source>
</reference>
<organism evidence="1 2">
    <name type="scientific">Vreelandella olivaria</name>
    <dbReference type="NCBI Taxonomy" id="390919"/>
    <lineage>
        <taxon>Bacteria</taxon>
        <taxon>Pseudomonadati</taxon>
        <taxon>Pseudomonadota</taxon>
        <taxon>Gammaproteobacteria</taxon>
        <taxon>Oceanospirillales</taxon>
        <taxon>Halomonadaceae</taxon>
        <taxon>Vreelandella</taxon>
    </lineage>
</organism>
<sequence>MHSGKTDIKEVHGENVSGREYQGTVLSGGCAGLKIGWMFNPCYSNREGKASLNPISVKQGDVVNIFFVFFMVRIRG</sequence>
<dbReference type="Proteomes" id="UP000289555">
    <property type="component" value="Chromosome"/>
</dbReference>
<evidence type="ECO:0000313" key="1">
    <source>
        <dbReference type="EMBL" id="BBI53265.1"/>
    </source>
</evidence>
<keyword evidence="2" id="KW-1185">Reference proteome</keyword>
<protein>
    <submittedName>
        <fullName evidence="1">Uncharacterized protein</fullName>
    </submittedName>
</protein>
<gene>
    <name evidence="1" type="ORF">HORIV_56860</name>
</gene>
<evidence type="ECO:0000313" key="2">
    <source>
        <dbReference type="Proteomes" id="UP000289555"/>
    </source>
</evidence>